<dbReference type="GO" id="GO:0009099">
    <property type="term" value="P:L-valine biosynthetic process"/>
    <property type="evidence" value="ECO:0007669"/>
    <property type="project" value="TreeGrafter"/>
</dbReference>
<dbReference type="Pfam" id="PF00205">
    <property type="entry name" value="TPP_enzyme_M"/>
    <property type="match status" value="1"/>
</dbReference>
<dbReference type="GO" id="GO:0003984">
    <property type="term" value="F:acetolactate synthase activity"/>
    <property type="evidence" value="ECO:0007669"/>
    <property type="project" value="TreeGrafter"/>
</dbReference>
<name>A0A2N5XU54_9HYPH</name>
<evidence type="ECO:0000259" key="4">
    <source>
        <dbReference type="Pfam" id="PF00205"/>
    </source>
</evidence>
<evidence type="ECO:0000256" key="1">
    <source>
        <dbReference type="ARBA" id="ARBA00007812"/>
    </source>
</evidence>
<evidence type="ECO:0000256" key="3">
    <source>
        <dbReference type="RuleBase" id="RU362132"/>
    </source>
</evidence>
<feature type="domain" description="Thiamine pyrophosphate enzyme N-terminal TPP-binding" evidence="6">
    <location>
        <begin position="5"/>
        <end position="118"/>
    </location>
</feature>
<accession>A0A2N5XU54</accession>
<dbReference type="Gene3D" id="3.40.50.970">
    <property type="match status" value="2"/>
</dbReference>
<dbReference type="CDD" id="cd07035">
    <property type="entry name" value="TPP_PYR_POX_like"/>
    <property type="match status" value="1"/>
</dbReference>
<dbReference type="CDD" id="cd00568">
    <property type="entry name" value="TPP_enzymes"/>
    <property type="match status" value="1"/>
</dbReference>
<dbReference type="PROSITE" id="PS00187">
    <property type="entry name" value="TPP_ENZYMES"/>
    <property type="match status" value="1"/>
</dbReference>
<evidence type="ECO:0000313" key="7">
    <source>
        <dbReference type="EMBL" id="PLW78019.1"/>
    </source>
</evidence>
<comment type="similarity">
    <text evidence="1 3">Belongs to the TPP enzyme family.</text>
</comment>
<dbReference type="InterPro" id="IPR000399">
    <property type="entry name" value="TPP-bd_CS"/>
</dbReference>
<organism evidence="7 8">
    <name type="scientific">Cohaesibacter celericrescens</name>
    <dbReference type="NCBI Taxonomy" id="2067669"/>
    <lineage>
        <taxon>Bacteria</taxon>
        <taxon>Pseudomonadati</taxon>
        <taxon>Pseudomonadota</taxon>
        <taxon>Alphaproteobacteria</taxon>
        <taxon>Hyphomicrobiales</taxon>
        <taxon>Cohaesibacteraceae</taxon>
    </lineage>
</organism>
<dbReference type="GO" id="GO:0005948">
    <property type="term" value="C:acetolactate synthase complex"/>
    <property type="evidence" value="ECO:0007669"/>
    <property type="project" value="TreeGrafter"/>
</dbReference>
<comment type="caution">
    <text evidence="7">The sequence shown here is derived from an EMBL/GenBank/DDBJ whole genome shotgun (WGS) entry which is preliminary data.</text>
</comment>
<keyword evidence="8" id="KW-1185">Reference proteome</keyword>
<dbReference type="FunFam" id="3.40.50.970:FF:000007">
    <property type="entry name" value="Acetolactate synthase"/>
    <property type="match status" value="1"/>
</dbReference>
<dbReference type="InterPro" id="IPR011766">
    <property type="entry name" value="TPP_enzyme_TPP-bd"/>
</dbReference>
<dbReference type="Pfam" id="PF02776">
    <property type="entry name" value="TPP_enzyme_N"/>
    <property type="match status" value="1"/>
</dbReference>
<dbReference type="EMBL" id="PKUQ01000011">
    <property type="protein sequence ID" value="PLW78019.1"/>
    <property type="molecule type" value="Genomic_DNA"/>
</dbReference>
<dbReference type="InterPro" id="IPR045229">
    <property type="entry name" value="TPP_enz"/>
</dbReference>
<dbReference type="GO" id="GO:0009097">
    <property type="term" value="P:isoleucine biosynthetic process"/>
    <property type="evidence" value="ECO:0007669"/>
    <property type="project" value="TreeGrafter"/>
</dbReference>
<evidence type="ECO:0000313" key="8">
    <source>
        <dbReference type="Proteomes" id="UP000234881"/>
    </source>
</evidence>
<feature type="domain" description="Thiamine pyrophosphate enzyme central" evidence="4">
    <location>
        <begin position="192"/>
        <end position="322"/>
    </location>
</feature>
<reference evidence="7 8" key="1">
    <citation type="submission" date="2018-01" db="EMBL/GenBank/DDBJ databases">
        <title>The draft genome sequence of Cohaesibacter sp. H1304.</title>
        <authorList>
            <person name="Wang N.-N."/>
            <person name="Du Z.-J."/>
        </authorList>
    </citation>
    <scope>NUCLEOTIDE SEQUENCE [LARGE SCALE GENOMIC DNA]</scope>
    <source>
        <strain evidence="7 8">H1304</strain>
    </source>
</reference>
<evidence type="ECO:0000256" key="2">
    <source>
        <dbReference type="ARBA" id="ARBA00023052"/>
    </source>
</evidence>
<dbReference type="GO" id="GO:0000287">
    <property type="term" value="F:magnesium ion binding"/>
    <property type="evidence" value="ECO:0007669"/>
    <property type="project" value="InterPro"/>
</dbReference>
<dbReference type="SUPFAM" id="SSF52467">
    <property type="entry name" value="DHS-like NAD/FAD-binding domain"/>
    <property type="match status" value="1"/>
</dbReference>
<dbReference type="AlphaFoldDB" id="A0A2N5XU54"/>
<sequence length="555" mass="59415">MKPTTGATLLVDSLVKQGASTIFGVPGESYLAVLDAMHDAPSLRYVNARQEGGAAMMADAHAKLTGGVGICMVTRGPGATNASAGVHVAFQDSTPMILFIGQVARDQIEREAFQEIDYRRMFGQMAKWVAQIDDAARVPEFIARAYRTALSGRPGPVVLALPEDMLTDEVTAPAQLPAKATPADSAPSQQAIDQLKSMLGTSQRPFMIVGGGGWSQAAREAVTQFAETNAIPVGVSFRCQDYFPNTHPNYAGHVGIGIDPALAKRVKESDLLLVLGARLGEITTSGYSLIGCPIPAQPLIHIHADPEELGRVYSPTLAIAARHETMALTLASLGTVRQDKTMDWVRDIHAGYDDFFAIPPKKNPGMVQMAEVMKHIDAHTPDNVVYTNGAGNYAIWVHRFLTYGAWRTQLAPTSGSMGYGLPAAVAASVEDPSRTVICFAGDGCFQMTCQEFATATQEGAPIKVIVVNNSMYGTIRMHQERHYPARVSGTNLSNPDFAAMARAMGGLGETVSETSQFPDAFARMMAHDGPSLIEIRIDPQALTPAKSLDEIRDGG</sequence>
<dbReference type="InterPro" id="IPR012000">
    <property type="entry name" value="Thiamin_PyroP_enz_cen_dom"/>
</dbReference>
<dbReference type="Gene3D" id="3.40.50.1220">
    <property type="entry name" value="TPP-binding domain"/>
    <property type="match status" value="1"/>
</dbReference>
<dbReference type="GO" id="GO:0050660">
    <property type="term" value="F:flavin adenine dinucleotide binding"/>
    <property type="evidence" value="ECO:0007669"/>
    <property type="project" value="TreeGrafter"/>
</dbReference>
<proteinExistence type="inferred from homology"/>
<protein>
    <submittedName>
        <fullName evidence="7">Thiamine pyrophosphate-binding protein</fullName>
    </submittedName>
</protein>
<gene>
    <name evidence="7" type="ORF">C0081_06085</name>
</gene>
<dbReference type="InterPro" id="IPR029061">
    <property type="entry name" value="THDP-binding"/>
</dbReference>
<dbReference type="PANTHER" id="PTHR18968">
    <property type="entry name" value="THIAMINE PYROPHOSPHATE ENZYMES"/>
    <property type="match status" value="1"/>
</dbReference>
<dbReference type="RefSeq" id="WP_101532927.1">
    <property type="nucleotide sequence ID" value="NZ_PKUQ01000011.1"/>
</dbReference>
<dbReference type="Pfam" id="PF02775">
    <property type="entry name" value="TPP_enzyme_C"/>
    <property type="match status" value="1"/>
</dbReference>
<dbReference type="SUPFAM" id="SSF52518">
    <property type="entry name" value="Thiamin diphosphate-binding fold (THDP-binding)"/>
    <property type="match status" value="2"/>
</dbReference>
<dbReference type="OrthoDB" id="4494979at2"/>
<evidence type="ECO:0000259" key="5">
    <source>
        <dbReference type="Pfam" id="PF02775"/>
    </source>
</evidence>
<dbReference type="InterPro" id="IPR012001">
    <property type="entry name" value="Thiamin_PyroP_enz_TPP-bd_dom"/>
</dbReference>
<dbReference type="Proteomes" id="UP000234881">
    <property type="component" value="Unassembled WGS sequence"/>
</dbReference>
<evidence type="ECO:0000259" key="6">
    <source>
        <dbReference type="Pfam" id="PF02776"/>
    </source>
</evidence>
<feature type="domain" description="Thiamine pyrophosphate enzyme TPP-binding" evidence="5">
    <location>
        <begin position="389"/>
        <end position="535"/>
    </location>
</feature>
<dbReference type="InterPro" id="IPR029035">
    <property type="entry name" value="DHS-like_NAD/FAD-binding_dom"/>
</dbReference>
<dbReference type="PANTHER" id="PTHR18968:SF120">
    <property type="entry name" value="ACETOLACTATE SYNTHASE LARGE SUBUNIT"/>
    <property type="match status" value="1"/>
</dbReference>
<keyword evidence="2 3" id="KW-0786">Thiamine pyrophosphate</keyword>
<dbReference type="GO" id="GO:0030976">
    <property type="term" value="F:thiamine pyrophosphate binding"/>
    <property type="evidence" value="ECO:0007669"/>
    <property type="project" value="InterPro"/>
</dbReference>
<dbReference type="NCBIfam" id="NF006052">
    <property type="entry name" value="PRK08199.1"/>
    <property type="match status" value="1"/>
</dbReference>